<dbReference type="AlphaFoldDB" id="A0A3B3SM53"/>
<proteinExistence type="predicted"/>
<dbReference type="GeneTree" id="ENSGT01150000287074"/>
<dbReference type="RefSeq" id="XP_023678530.1">
    <property type="nucleotide sequence ID" value="XM_023822762.2"/>
</dbReference>
<evidence type="ECO:0000313" key="2">
    <source>
        <dbReference type="Ensembl" id="ENSPKIP00000031375.1"/>
    </source>
</evidence>
<sequence>MGCSCCRMIKSYIYDPSVSVDIPRRKSESCISTQYQQKSIVVDSSHKVQGFHNLGYSSGNSEAFERDPDKLQIDNNEINRLHTSPAPLEPGLVGGQNLYILQVGNNLQNCTVPNTAKASPSVPSECSAGAERSLQGDAWTGLPSGEWLEGLAHVDRTESYASMASLSTVETRVSHLETEDATVLPELDTKGGGDAQENGGDSEDRGSVLDSDVAEALAALEAAMAGEDCD</sequence>
<dbReference type="RefSeq" id="XP_023678532.1">
    <property type="nucleotide sequence ID" value="XM_023822764.2"/>
</dbReference>
<dbReference type="STRING" id="1676925.ENSPKIP00000031390"/>
<dbReference type="Pfam" id="PF15770">
    <property type="entry name" value="DUF4699"/>
    <property type="match status" value="1"/>
</dbReference>
<accession>A0A3B3SM53</accession>
<organism evidence="2 3">
    <name type="scientific">Paramormyrops kingsleyae</name>
    <dbReference type="NCBI Taxonomy" id="1676925"/>
    <lineage>
        <taxon>Eukaryota</taxon>
        <taxon>Metazoa</taxon>
        <taxon>Chordata</taxon>
        <taxon>Craniata</taxon>
        <taxon>Vertebrata</taxon>
        <taxon>Euteleostomi</taxon>
        <taxon>Actinopterygii</taxon>
        <taxon>Neopterygii</taxon>
        <taxon>Teleostei</taxon>
        <taxon>Osteoglossocephala</taxon>
        <taxon>Osteoglossomorpha</taxon>
        <taxon>Osteoglossiformes</taxon>
        <taxon>Mormyridae</taxon>
        <taxon>Paramormyrops</taxon>
    </lineage>
</organism>
<dbReference type="GeneID" id="111849678"/>
<dbReference type="Ensembl" id="ENSPKIT00000012235.1">
    <property type="protein sequence ID" value="ENSPKIP00000031390.1"/>
    <property type="gene ID" value="ENSPKIG00000011888.1"/>
</dbReference>
<dbReference type="Ensembl" id="ENSPKIT00000012220.1">
    <property type="protein sequence ID" value="ENSPKIP00000031375.1"/>
    <property type="gene ID" value="ENSPKIG00000011888.1"/>
</dbReference>
<evidence type="ECO:0000256" key="1">
    <source>
        <dbReference type="SAM" id="MobiDB-lite"/>
    </source>
</evidence>
<reference evidence="2" key="1">
    <citation type="submission" date="2025-05" db="UniProtKB">
        <authorList>
            <consortium name="Ensembl"/>
        </authorList>
    </citation>
    <scope>IDENTIFICATION</scope>
</reference>
<dbReference type="Proteomes" id="UP000261540">
    <property type="component" value="Unplaced"/>
</dbReference>
<keyword evidence="3" id="KW-1185">Reference proteome</keyword>
<feature type="region of interest" description="Disordered" evidence="1">
    <location>
        <begin position="177"/>
        <end position="210"/>
    </location>
</feature>
<dbReference type="Ensembl" id="ENSPKIT00000012227.1">
    <property type="protein sequence ID" value="ENSPKIP00000031382.1"/>
    <property type="gene ID" value="ENSPKIG00000011888.1"/>
</dbReference>
<name>A0A3B3SM53_9TELE</name>
<evidence type="ECO:0000313" key="3">
    <source>
        <dbReference type="Proteomes" id="UP000261540"/>
    </source>
</evidence>
<protein>
    <submittedName>
        <fullName evidence="2">Zgc:194930</fullName>
    </submittedName>
</protein>
<dbReference type="RefSeq" id="XP_023678531.1">
    <property type="nucleotide sequence ID" value="XM_023822763.2"/>
</dbReference>
<dbReference type="InterPro" id="IPR031528">
    <property type="entry name" value="C4orf19"/>
</dbReference>